<comment type="caution">
    <text evidence="1">The sequence shown here is derived from an EMBL/GenBank/DDBJ whole genome shotgun (WGS) entry which is preliminary data.</text>
</comment>
<proteinExistence type="predicted"/>
<dbReference type="InterPro" id="IPR029058">
    <property type="entry name" value="AB_hydrolase_fold"/>
</dbReference>
<dbReference type="PANTHER" id="PTHR37946">
    <property type="entry name" value="SLL1969 PROTEIN"/>
    <property type="match status" value="1"/>
</dbReference>
<dbReference type="AlphaFoldDB" id="A0A0W8I7N5"/>
<dbReference type="SUPFAM" id="SSF53474">
    <property type="entry name" value="alpha/beta-Hydrolases"/>
    <property type="match status" value="1"/>
</dbReference>
<evidence type="ECO:0008006" key="3">
    <source>
        <dbReference type="Google" id="ProtNLM"/>
    </source>
</evidence>
<organism evidence="1 2">
    <name type="scientific">Kocuria rosea subsp. polaris</name>
    <dbReference type="NCBI Taxonomy" id="136273"/>
    <lineage>
        <taxon>Bacteria</taxon>
        <taxon>Bacillati</taxon>
        <taxon>Actinomycetota</taxon>
        <taxon>Actinomycetes</taxon>
        <taxon>Micrococcales</taxon>
        <taxon>Micrococcaceae</taxon>
        <taxon>Kocuria</taxon>
    </lineage>
</organism>
<sequence>MSPRRPGGAGADLAAWALDYVYALRRQAAGLLGRWDPAHYRGPGAPGRPPVVLIPGIYESWTFMLPVAGVLREHGHDVHVVEDLRFNTGTIEEMAALVDEHIRREGLERCVLVAHSKGGLIGKHLLAHHNARTVIQGLVAVNTPFSGSKLARLLPLPAIRVFLPHSPELTALTTRREINHRIVSVYGLFDPHIPGGSRLEGARNVQLGTRGHFLPLSDPRVHRAIVEGVSGLAR</sequence>
<dbReference type="EMBL" id="LQBK01000033">
    <property type="protein sequence ID" value="KUG55395.1"/>
    <property type="molecule type" value="Genomic_DNA"/>
</dbReference>
<dbReference type="PANTHER" id="PTHR37946:SF1">
    <property type="entry name" value="SLL1969 PROTEIN"/>
    <property type="match status" value="1"/>
</dbReference>
<accession>A0A0W8I7N5</accession>
<protein>
    <recommendedName>
        <fullName evidence="3">Alpha/beta hydrolase</fullName>
    </recommendedName>
</protein>
<reference evidence="2" key="1">
    <citation type="submission" date="2015-12" db="EMBL/GenBank/DDBJ databases">
        <authorList>
            <person name="Nair G.R."/>
            <person name="Kaur G."/>
            <person name="Mayilraj S."/>
        </authorList>
    </citation>
    <scope>NUCLEOTIDE SEQUENCE [LARGE SCALE GENOMIC DNA]</scope>
    <source>
        <strain evidence="2">CD08_4</strain>
    </source>
</reference>
<gene>
    <name evidence="1" type="ORF">AVL61_04430</name>
</gene>
<evidence type="ECO:0000313" key="2">
    <source>
        <dbReference type="Proteomes" id="UP000053512"/>
    </source>
</evidence>
<dbReference type="STRING" id="136273.GY22_14050"/>
<name>A0A0W8I7N5_KOCRO</name>
<dbReference type="Proteomes" id="UP000053512">
    <property type="component" value="Unassembled WGS sequence"/>
</dbReference>
<dbReference type="RefSeq" id="WP_058874657.1">
    <property type="nucleotide sequence ID" value="NZ_LQBK01000033.1"/>
</dbReference>
<dbReference type="Gene3D" id="3.40.50.1820">
    <property type="entry name" value="alpha/beta hydrolase"/>
    <property type="match status" value="1"/>
</dbReference>
<evidence type="ECO:0000313" key="1">
    <source>
        <dbReference type="EMBL" id="KUG55395.1"/>
    </source>
</evidence>
<dbReference type="OrthoDB" id="9770427at2"/>